<feature type="transmembrane region" description="Helical" evidence="1">
    <location>
        <begin position="39"/>
        <end position="62"/>
    </location>
</feature>
<sequence length="63" mass="7249">MTKYTEEPDKPFNDAMEHMHHIEGYPITKGGKLPLGIKIIGYFLFGGLFLMMLFAIVANIWFN</sequence>
<evidence type="ECO:0000313" key="2">
    <source>
        <dbReference type="EMBL" id="QDP41500.1"/>
    </source>
</evidence>
<proteinExistence type="predicted"/>
<accession>A0A516KJB7</accession>
<name>A0A516KJB7_9BACI</name>
<keyword evidence="1" id="KW-0812">Transmembrane</keyword>
<keyword evidence="1" id="KW-1133">Transmembrane helix</keyword>
<evidence type="ECO:0000256" key="1">
    <source>
        <dbReference type="SAM" id="Phobius"/>
    </source>
</evidence>
<organism evidence="2 3">
    <name type="scientific">Radiobacillus deserti</name>
    <dbReference type="NCBI Taxonomy" id="2594883"/>
    <lineage>
        <taxon>Bacteria</taxon>
        <taxon>Bacillati</taxon>
        <taxon>Bacillota</taxon>
        <taxon>Bacilli</taxon>
        <taxon>Bacillales</taxon>
        <taxon>Bacillaceae</taxon>
        <taxon>Radiobacillus</taxon>
    </lineage>
</organism>
<dbReference type="KEGG" id="aqt:FN924_15755"/>
<dbReference type="RefSeq" id="WP_143896106.1">
    <property type="nucleotide sequence ID" value="NZ_CP041666.1"/>
</dbReference>
<reference evidence="2 3" key="1">
    <citation type="submission" date="2019-07" db="EMBL/GenBank/DDBJ databases">
        <authorList>
            <person name="Li J."/>
        </authorList>
    </citation>
    <scope>NUCLEOTIDE SEQUENCE [LARGE SCALE GENOMIC DNA]</scope>
    <source>
        <strain evidence="2 3">TKL69</strain>
    </source>
</reference>
<evidence type="ECO:0008006" key="4">
    <source>
        <dbReference type="Google" id="ProtNLM"/>
    </source>
</evidence>
<gene>
    <name evidence="2" type="ORF">FN924_15755</name>
</gene>
<keyword evidence="3" id="KW-1185">Reference proteome</keyword>
<evidence type="ECO:0000313" key="3">
    <source>
        <dbReference type="Proteomes" id="UP000315215"/>
    </source>
</evidence>
<dbReference type="Proteomes" id="UP000315215">
    <property type="component" value="Chromosome"/>
</dbReference>
<dbReference type="EMBL" id="CP041666">
    <property type="protein sequence ID" value="QDP41500.1"/>
    <property type="molecule type" value="Genomic_DNA"/>
</dbReference>
<keyword evidence="1" id="KW-0472">Membrane</keyword>
<protein>
    <recommendedName>
        <fullName evidence="4">Amino acid transporter</fullName>
    </recommendedName>
</protein>
<dbReference type="AlphaFoldDB" id="A0A516KJB7"/>